<dbReference type="Proteomes" id="UP000194127">
    <property type="component" value="Unassembled WGS sequence"/>
</dbReference>
<protein>
    <recommendedName>
        <fullName evidence="1">F-box domain-containing protein</fullName>
    </recommendedName>
</protein>
<proteinExistence type="predicted"/>
<dbReference type="Pfam" id="PF00646">
    <property type="entry name" value="F-box"/>
    <property type="match status" value="1"/>
</dbReference>
<dbReference type="RefSeq" id="XP_024343043.1">
    <property type="nucleotide sequence ID" value="XM_024484029.1"/>
</dbReference>
<feature type="domain" description="F-box" evidence="1">
    <location>
        <begin position="21"/>
        <end position="62"/>
    </location>
</feature>
<name>A0A1X6NC59_9APHY</name>
<sequence length="376" mass="42387">MVDRGSRCGAEPQDAPDSHHILRLPQELWDEIIDYIDHDQAAFSACSLTCRAWAAAFRPHLFHHLRLTARSLPHIQQILHSNAHLAKYTTRVIIDYEGNPSVLSQLRQHTVLAKVLSTLPNVTRLKLLAMAVTPSLISALSTVSPRIRELRVGCLVATSLEAYAQFIRAFPHLRALSLKGVLSLLTGRWYMSPTPLARVMHQLRLTRSWQRATDSLRGSNAGGRRVALYAILQNIPRSLRSLCVASRAWSFWDPPGEYKLLLSATRLLSDHLGVLTYMNEHWLPVFLFAINVTRIREISFLFSPVLFDQMVRVLSSELSLSELWEVQSVTFVTGIAQPDRVEDYTADLEIREIIPHLHAAGSLVLRVCPHLLAALN</sequence>
<dbReference type="AlphaFoldDB" id="A0A1X6NC59"/>
<organism evidence="2 3">
    <name type="scientific">Postia placenta MAD-698-R-SB12</name>
    <dbReference type="NCBI Taxonomy" id="670580"/>
    <lineage>
        <taxon>Eukaryota</taxon>
        <taxon>Fungi</taxon>
        <taxon>Dikarya</taxon>
        <taxon>Basidiomycota</taxon>
        <taxon>Agaricomycotina</taxon>
        <taxon>Agaricomycetes</taxon>
        <taxon>Polyporales</taxon>
        <taxon>Adustoporiaceae</taxon>
        <taxon>Rhodonia</taxon>
    </lineage>
</organism>
<keyword evidence="3" id="KW-1185">Reference proteome</keyword>
<evidence type="ECO:0000313" key="3">
    <source>
        <dbReference type="Proteomes" id="UP000194127"/>
    </source>
</evidence>
<evidence type="ECO:0000313" key="2">
    <source>
        <dbReference type="EMBL" id="OSX66249.1"/>
    </source>
</evidence>
<reference evidence="2 3" key="1">
    <citation type="submission" date="2017-04" db="EMBL/GenBank/DDBJ databases">
        <title>Genome Sequence of the Model Brown-Rot Fungus Postia placenta SB12.</title>
        <authorList>
            <consortium name="DOE Joint Genome Institute"/>
            <person name="Gaskell J."/>
            <person name="Kersten P."/>
            <person name="Larrondo L.F."/>
            <person name="Canessa P."/>
            <person name="Martinez D."/>
            <person name="Hibbett D."/>
            <person name="Schmoll M."/>
            <person name="Kubicek C.P."/>
            <person name="Martinez A.T."/>
            <person name="Yadav J."/>
            <person name="Master E."/>
            <person name="Magnuson J.K."/>
            <person name="James T."/>
            <person name="Yaver D."/>
            <person name="Berka R."/>
            <person name="Labutti K."/>
            <person name="Lipzen A."/>
            <person name="Aerts A."/>
            <person name="Barry K."/>
            <person name="Henrissat B."/>
            <person name="Blanchette R."/>
            <person name="Grigoriev I."/>
            <person name="Cullen D."/>
        </authorList>
    </citation>
    <scope>NUCLEOTIDE SEQUENCE [LARGE SCALE GENOMIC DNA]</scope>
    <source>
        <strain evidence="2 3">MAD-698-R-SB12</strain>
    </source>
</reference>
<dbReference type="Gene3D" id="3.80.10.10">
    <property type="entry name" value="Ribonuclease Inhibitor"/>
    <property type="match status" value="1"/>
</dbReference>
<gene>
    <name evidence="2" type="ORF">POSPLADRAFT_1131102</name>
</gene>
<dbReference type="SUPFAM" id="SSF81383">
    <property type="entry name" value="F-box domain"/>
    <property type="match status" value="1"/>
</dbReference>
<evidence type="ECO:0000259" key="1">
    <source>
        <dbReference type="Pfam" id="PF00646"/>
    </source>
</evidence>
<accession>A0A1X6NC59</accession>
<dbReference type="InterPro" id="IPR036047">
    <property type="entry name" value="F-box-like_dom_sf"/>
</dbReference>
<dbReference type="InterPro" id="IPR001810">
    <property type="entry name" value="F-box_dom"/>
</dbReference>
<dbReference type="GeneID" id="36328978"/>
<dbReference type="InterPro" id="IPR032675">
    <property type="entry name" value="LRR_dom_sf"/>
</dbReference>
<dbReference type="EMBL" id="KZ110592">
    <property type="protein sequence ID" value="OSX66249.1"/>
    <property type="molecule type" value="Genomic_DNA"/>
</dbReference>
<dbReference type="OrthoDB" id="2802122at2759"/>